<organism evidence="2 3">
    <name type="scientific">Variovorax defluvii</name>
    <dbReference type="NCBI Taxonomy" id="913761"/>
    <lineage>
        <taxon>Bacteria</taxon>
        <taxon>Pseudomonadati</taxon>
        <taxon>Pseudomonadota</taxon>
        <taxon>Betaproteobacteria</taxon>
        <taxon>Burkholderiales</taxon>
        <taxon>Comamonadaceae</taxon>
        <taxon>Variovorax</taxon>
    </lineage>
</organism>
<keyword evidence="3" id="KW-1185">Reference proteome</keyword>
<evidence type="ECO:0000313" key="3">
    <source>
        <dbReference type="Proteomes" id="UP001500975"/>
    </source>
</evidence>
<feature type="region of interest" description="Disordered" evidence="1">
    <location>
        <begin position="1"/>
        <end position="25"/>
    </location>
</feature>
<name>A0ABP8IIN0_9BURK</name>
<reference evidence="3" key="1">
    <citation type="journal article" date="2019" name="Int. J. Syst. Evol. Microbiol.">
        <title>The Global Catalogue of Microorganisms (GCM) 10K type strain sequencing project: providing services to taxonomists for standard genome sequencing and annotation.</title>
        <authorList>
            <consortium name="The Broad Institute Genomics Platform"/>
            <consortium name="The Broad Institute Genome Sequencing Center for Infectious Disease"/>
            <person name="Wu L."/>
            <person name="Ma J."/>
        </authorList>
    </citation>
    <scope>NUCLEOTIDE SEQUENCE [LARGE SCALE GENOMIC DNA]</scope>
    <source>
        <strain evidence="3">JCM 17804</strain>
    </source>
</reference>
<feature type="compositionally biased region" description="Basic and acidic residues" evidence="1">
    <location>
        <begin position="9"/>
        <end position="18"/>
    </location>
</feature>
<dbReference type="Proteomes" id="UP001500975">
    <property type="component" value="Unassembled WGS sequence"/>
</dbReference>
<comment type="caution">
    <text evidence="2">The sequence shown here is derived from an EMBL/GenBank/DDBJ whole genome shotgun (WGS) entry which is preliminary data.</text>
</comment>
<gene>
    <name evidence="2" type="ORF">GCM10023165_56020</name>
</gene>
<protein>
    <submittedName>
        <fullName evidence="2">Uncharacterized protein</fullName>
    </submittedName>
</protein>
<proteinExistence type="predicted"/>
<dbReference type="EMBL" id="BAABGJ010000081">
    <property type="protein sequence ID" value="GAA4359665.1"/>
    <property type="molecule type" value="Genomic_DNA"/>
</dbReference>
<evidence type="ECO:0000256" key="1">
    <source>
        <dbReference type="SAM" id="MobiDB-lite"/>
    </source>
</evidence>
<accession>A0ABP8IIN0</accession>
<sequence>MEEPAMSNELRRKLHDLQELSNNAPDPATRAIIEALRLQTAVLNERLFAIELLLNEQLKHDGVQRSAS</sequence>
<evidence type="ECO:0000313" key="2">
    <source>
        <dbReference type="EMBL" id="GAA4359665.1"/>
    </source>
</evidence>